<dbReference type="PANTHER" id="PTHR11946">
    <property type="entry name" value="VALYL-TRNA SYNTHETASES"/>
    <property type="match status" value="1"/>
</dbReference>
<dbReference type="Pfam" id="PF00133">
    <property type="entry name" value="tRNA-synt_1"/>
    <property type="match status" value="1"/>
</dbReference>
<keyword evidence="3 9" id="KW-0436">Ligase</keyword>
<evidence type="ECO:0000256" key="7">
    <source>
        <dbReference type="ARBA" id="ARBA00023146"/>
    </source>
</evidence>
<keyword evidence="13" id="KW-1185">Reference proteome</keyword>
<evidence type="ECO:0000256" key="6">
    <source>
        <dbReference type="ARBA" id="ARBA00022917"/>
    </source>
</evidence>
<feature type="compositionally biased region" description="Low complexity" evidence="10">
    <location>
        <begin position="657"/>
        <end position="685"/>
    </location>
</feature>
<evidence type="ECO:0000313" key="13">
    <source>
        <dbReference type="Proteomes" id="UP000887560"/>
    </source>
</evidence>
<keyword evidence="5 9" id="KW-0067">ATP-binding</keyword>
<proteinExistence type="inferred from homology"/>
<dbReference type="PROSITE" id="PS00178">
    <property type="entry name" value="AA_TRNA_LIGASE_I"/>
    <property type="match status" value="1"/>
</dbReference>
<accession>A0A915PHY2</accession>
<evidence type="ECO:0000259" key="12">
    <source>
        <dbReference type="Pfam" id="PF08264"/>
    </source>
</evidence>
<feature type="region of interest" description="Disordered" evidence="10">
    <location>
        <begin position="414"/>
        <end position="447"/>
    </location>
</feature>
<feature type="compositionally biased region" description="Basic and acidic residues" evidence="10">
    <location>
        <begin position="309"/>
        <end position="323"/>
    </location>
</feature>
<evidence type="ECO:0000256" key="4">
    <source>
        <dbReference type="ARBA" id="ARBA00022741"/>
    </source>
</evidence>
<evidence type="ECO:0000259" key="11">
    <source>
        <dbReference type="Pfam" id="PF00133"/>
    </source>
</evidence>
<dbReference type="GO" id="GO:0004832">
    <property type="term" value="F:valine-tRNA ligase activity"/>
    <property type="evidence" value="ECO:0007669"/>
    <property type="project" value="UniProtKB-EC"/>
</dbReference>
<dbReference type="SUPFAM" id="SSF47323">
    <property type="entry name" value="Anticodon-binding domain of a subclass of class I aminoacyl-tRNA synthetases"/>
    <property type="match status" value="1"/>
</dbReference>
<dbReference type="InterPro" id="IPR013155">
    <property type="entry name" value="M/V/L/I-tRNA-synth_anticd-bd"/>
</dbReference>
<keyword evidence="4 9" id="KW-0547">Nucleotide-binding</keyword>
<dbReference type="GO" id="GO:0005524">
    <property type="term" value="F:ATP binding"/>
    <property type="evidence" value="ECO:0007669"/>
    <property type="project" value="UniProtKB-KW"/>
</dbReference>
<dbReference type="Proteomes" id="UP000887560">
    <property type="component" value="Unplaced"/>
</dbReference>
<dbReference type="InterPro" id="IPR001412">
    <property type="entry name" value="aa-tRNA-synth_I_CS"/>
</dbReference>
<name>A0A915PHY2_9BILA</name>
<keyword evidence="7 9" id="KW-0030">Aminoacyl-tRNA synthetase</keyword>
<dbReference type="WBParaSite" id="scf7180000425119.g14384">
    <property type="protein sequence ID" value="scf7180000425119.g14384"/>
    <property type="gene ID" value="scf7180000425119.g14384"/>
</dbReference>
<feature type="region of interest" description="Disordered" evidence="10">
    <location>
        <begin position="578"/>
        <end position="616"/>
    </location>
</feature>
<organism evidence="13 14">
    <name type="scientific">Meloidogyne floridensis</name>
    <dbReference type="NCBI Taxonomy" id="298350"/>
    <lineage>
        <taxon>Eukaryota</taxon>
        <taxon>Metazoa</taxon>
        <taxon>Ecdysozoa</taxon>
        <taxon>Nematoda</taxon>
        <taxon>Chromadorea</taxon>
        <taxon>Rhabditida</taxon>
        <taxon>Tylenchina</taxon>
        <taxon>Tylenchomorpha</taxon>
        <taxon>Tylenchoidea</taxon>
        <taxon>Meloidogynidae</taxon>
        <taxon>Meloidogyninae</taxon>
        <taxon>Meloidogyne</taxon>
    </lineage>
</organism>
<dbReference type="Gene3D" id="1.10.730.10">
    <property type="entry name" value="Isoleucyl-tRNA Synthetase, Domain 1"/>
    <property type="match status" value="1"/>
</dbReference>
<feature type="domain" description="Methionyl/Valyl/Leucyl/Isoleucyl-tRNA synthetase anticodon-binding" evidence="12">
    <location>
        <begin position="1286"/>
        <end position="1373"/>
    </location>
</feature>
<sequence>MLNCLQINSSGESFKIPIYEAIMLIQRYGTILPKELNEMKKLGIELHPPTPAKRLKKSSKLNKESIGPPINFRHNVSARVRSSSSDDKSFSDEKILVIHRLKKDQDRHRSHDSLVDQNIEDNKEDSLSTIHSILKSQQQQQKNIKTNRPDNFRKHDYLTLSTIIPKNSKISHQKIEEKNCAQIVDENSSQLNEENNKNFELKKERGLSRTNAVRPKICEQLIPETISNASSPSDSLSSEGFVVNSEGFVVVSATGADFHSPSHPSDKSSFNVTNIFNRRISPPHQQQQNLSAITPTSARNSIQQQQSESNEHGKGSINKENRKSSSSNQLISNSIFYVPSTTTAVESKTTTPESDSSSSFDPCTNALKLKRGWMNKIFGTSPRPSICGAGGDSEVNLEDSVQLEKLEKIGFDRQQHETTSKYKKRTESSNIIKSRHKSTSLNPIHHSSKERLSINTIIQMDDDYGDYDNYQQEHRPNKAFNLNFEPIDENYSNSLTKTCNSARSYNDLNNPNDRRNLHSSSSRCYIQEEADCFHQRSKSSETPITSQSRNDLVNFLLQHVPTNSTFANPSYVGMQENQKALVSSKTEKNQAPIPKPRTSLVPSLGAPRQVSSNDQPWPTSIAPMLEKESKTSIASQQQSSSLVVRPNTLRLLPPPQQTMMTTSPLNSLATTTTTTPSTSTTTTTTNTFSNLLQENNLLRQCDSGIYPEGSTDDETKLQHLDYPCTSSDASPQIRHRSDSSSGLPLSPPPPLPPKRIHGSRVPKLPYDIMNMLFRRNLFNVFKLQRRLLWSSSDKEFFANVPRLADVSKFDAKLVEAHYFERPKYVDITNEDGDFFTMVLPPPNVTGNLHVGHALTVVVEDSICRFNKLLGNYVRWIPGFDHAGIATQTVVEKQILRKFGKKREEMSNGEFLDYCENWKNERITDITKQLKSLGCSLDWEYLFYTMDENFSNAVKTAFVRLYDLGLITRETRLVQSFNENEPTMKEQWFLKMTEMNRELLKDVEEESGKLNFDPATVKGNLIEFLKFEEPWCLSRQLVWGHKIPAYFVENSKRWIVALTEEDARKQLLPSEKDSKLIQDSDVLDTWFSSSLIPIIIAGWPKKSIKSTSIDLMETGHDIIGFWVARMLVICKRLTGHYPFSNVLIHGLIRDSQNRKMSKSLGNVVDPMDIINGITLEQMIERMKSSNLPLEDMEASEKDLKKRFPNGIKACGADALRFAMLRHDATDFEIHIDIPRFADEGRRFCNKIWNMCKYFEKVRKLYDEVRLEVDIQKELDQPCNRKRNEDDDNIEGKLHQTVQLYYYCMSKNRPHLAFHHLYLFILVDVCDNYLESTKQAVWAKDPERILGIYLAFEDIICISLTLLQTFMPFVSTFLLDSLRLYNEGCYQLLCGEDYYDGPVLGRVTDALPKLTDEGYQEITSSLIGKDKREKQQQKEVIGAEDKENVVEFGEEKEQRQKA</sequence>
<protein>
    <recommendedName>
        <fullName evidence="2">valine--tRNA ligase</fullName>
        <ecNumber evidence="2">6.1.1.9</ecNumber>
    </recommendedName>
    <alternativeName>
        <fullName evidence="8">Valyl-tRNA synthetase</fullName>
    </alternativeName>
</protein>
<dbReference type="CDD" id="cd00817">
    <property type="entry name" value="ValRS_core"/>
    <property type="match status" value="1"/>
</dbReference>
<evidence type="ECO:0000256" key="10">
    <source>
        <dbReference type="SAM" id="MobiDB-lite"/>
    </source>
</evidence>
<keyword evidence="6 9" id="KW-0648">Protein biosynthesis</keyword>
<dbReference type="InterPro" id="IPR002303">
    <property type="entry name" value="Valyl-tRNA_ligase"/>
</dbReference>
<dbReference type="InterPro" id="IPR009080">
    <property type="entry name" value="tRNAsynth_Ia_anticodon-bd"/>
</dbReference>
<dbReference type="GO" id="GO:0006438">
    <property type="term" value="P:valyl-tRNA aminoacylation"/>
    <property type="evidence" value="ECO:0007669"/>
    <property type="project" value="InterPro"/>
</dbReference>
<dbReference type="PANTHER" id="PTHR11946:SF111">
    <property type="entry name" value="VALINE--TRNA LIGASE"/>
    <property type="match status" value="1"/>
</dbReference>
<evidence type="ECO:0000256" key="3">
    <source>
        <dbReference type="ARBA" id="ARBA00022598"/>
    </source>
</evidence>
<evidence type="ECO:0000256" key="1">
    <source>
        <dbReference type="ARBA" id="ARBA00005594"/>
    </source>
</evidence>
<feature type="region of interest" description="Disordered" evidence="10">
    <location>
        <begin position="721"/>
        <end position="760"/>
    </location>
</feature>
<feature type="compositionally biased region" description="Polar residues" evidence="10">
    <location>
        <begin position="283"/>
        <end position="302"/>
    </location>
</feature>
<dbReference type="SUPFAM" id="SSF52374">
    <property type="entry name" value="Nucleotidylyl transferase"/>
    <property type="match status" value="1"/>
</dbReference>
<feature type="region of interest" description="Disordered" evidence="10">
    <location>
        <begin position="652"/>
        <end position="685"/>
    </location>
</feature>
<evidence type="ECO:0000256" key="5">
    <source>
        <dbReference type="ARBA" id="ARBA00022840"/>
    </source>
</evidence>
<feature type="region of interest" description="Disordered" evidence="10">
    <location>
        <begin position="280"/>
        <end position="330"/>
    </location>
</feature>
<feature type="region of interest" description="Disordered" evidence="10">
    <location>
        <begin position="48"/>
        <end position="73"/>
    </location>
</feature>
<evidence type="ECO:0000313" key="14">
    <source>
        <dbReference type="WBParaSite" id="scf7180000425119.g14384"/>
    </source>
</evidence>
<dbReference type="GO" id="GO:0005829">
    <property type="term" value="C:cytosol"/>
    <property type="evidence" value="ECO:0007669"/>
    <property type="project" value="TreeGrafter"/>
</dbReference>
<dbReference type="InterPro" id="IPR002300">
    <property type="entry name" value="aa-tRNA-synth_Ia"/>
</dbReference>
<feature type="domain" description="Aminoacyl-tRNA synthetase class Ia" evidence="11">
    <location>
        <begin position="829"/>
        <end position="1223"/>
    </location>
</feature>
<evidence type="ECO:0000256" key="9">
    <source>
        <dbReference type="RuleBase" id="RU363035"/>
    </source>
</evidence>
<dbReference type="EC" id="6.1.1.9" evidence="2"/>
<dbReference type="Gene3D" id="3.40.50.620">
    <property type="entry name" value="HUPs"/>
    <property type="match status" value="1"/>
</dbReference>
<dbReference type="InterPro" id="IPR014729">
    <property type="entry name" value="Rossmann-like_a/b/a_fold"/>
</dbReference>
<reference evidence="14" key="1">
    <citation type="submission" date="2022-11" db="UniProtKB">
        <authorList>
            <consortium name="WormBaseParasite"/>
        </authorList>
    </citation>
    <scope>IDENTIFICATION</scope>
</reference>
<evidence type="ECO:0000256" key="8">
    <source>
        <dbReference type="ARBA" id="ARBA00029936"/>
    </source>
</evidence>
<evidence type="ECO:0000256" key="2">
    <source>
        <dbReference type="ARBA" id="ARBA00013169"/>
    </source>
</evidence>
<comment type="similarity">
    <text evidence="1 9">Belongs to the class-I aminoacyl-tRNA synthetase family.</text>
</comment>
<dbReference type="Pfam" id="PF08264">
    <property type="entry name" value="Anticodon_1"/>
    <property type="match status" value="1"/>
</dbReference>